<protein>
    <submittedName>
        <fullName evidence="8">Exo-beta-D-glucosaminidase</fullName>
        <ecNumber evidence="8">3.2.1.165</ecNumber>
    </submittedName>
</protein>
<feature type="domain" description="Beta-mannosidase-like galactose-binding" evidence="7">
    <location>
        <begin position="30"/>
        <end position="160"/>
    </location>
</feature>
<evidence type="ECO:0000256" key="3">
    <source>
        <dbReference type="ARBA" id="ARBA00023295"/>
    </source>
</evidence>
<dbReference type="Gene3D" id="3.20.20.80">
    <property type="entry name" value="Glycosidases"/>
    <property type="match status" value="1"/>
</dbReference>
<dbReference type="Gene3D" id="2.60.120.260">
    <property type="entry name" value="Galactose-binding domain-like"/>
    <property type="match status" value="1"/>
</dbReference>
<sequence length="838" mass="94710">MLIPDASDSFNNQYHLAQYSHIPNVPNPWKKAYWYKTSFKIPVNDKGKLFQLIFKGINYRADVWLNGKLIADSSQLVGMFAEFNLNVSNAIKAGEENFLAVKIYPLDFPGLPAHPQLNALGDFYENGGPTGDIGKNVTMLCSVGWDWMPEIRDRNMGIWQPVYVRTSGNVVVQQPKITTTFVSGNDTNAAKLNIQLTLANYGKQNKQGKLQITISPETFTGNSFSITQNISVNAGEQKKLELSSSQFKQLIIQHPHVWWPNGYGNADLYKIRLQYFSDNEISDDTSFVFGIRTVDSKYSTVNGWSKRDFYVNGKRIHLVGGAWVPDMMLQEDSLRFAQELLLCKNANTNLIRIWGGGVAPPDAFFETTDRLGLLVWEDFWITGDTHGEFKGSADFPYQSNVYINNTISTIYRLRNHPSLLVWTGGNEGHARKELYDAMRDNVALIDGTRPFIPCSSGFAHLPKGWNMSWPDDQPGGVYSGGSYKWEDPNFYYTKINEGKDWLFKDETGIPSQGPYETLNKNIVDLKHDTTLPYPFNNSWGYHDACSGNGHYDLYYYEMIKRLGAPTDLKDFSDKMQIMNADGYRGIFEAAAHKLNDNGGVLLWKLNPAFPSVIWQIFDYYLAPNAGYYFMQSANEKLHVQLNLDDSVVAVINRTYRAENNLSVDAAVYDVNGKQLFAKKTKLNIGGSDVKKAISLNTILSKYNGLSFVVLNLKNATGKLVSHNVYWFAKDHQYQALKNIAAAKLDAKIIAKEKDNSKTKWTIQFTNTTKQMAFFVHPKLTEGNDEIFPGFWSGNYFTLAPGETITLDATYPKATIANKKLQLKLSGWNRNDELITTIQ</sequence>
<evidence type="ECO:0000256" key="1">
    <source>
        <dbReference type="ARBA" id="ARBA00007401"/>
    </source>
</evidence>
<dbReference type="PANTHER" id="PTHR43536">
    <property type="entry name" value="MANNOSYLGLYCOPROTEIN ENDO-BETA-MANNOSIDASE"/>
    <property type="match status" value="1"/>
</dbReference>
<evidence type="ECO:0000259" key="7">
    <source>
        <dbReference type="Pfam" id="PF22666"/>
    </source>
</evidence>
<dbReference type="SUPFAM" id="SSF51445">
    <property type="entry name" value="(Trans)glycosidases"/>
    <property type="match status" value="1"/>
</dbReference>
<dbReference type="InterPro" id="IPR043534">
    <property type="entry name" value="EBDG/EBM"/>
</dbReference>
<accession>A0A1J5TDJ0</accession>
<dbReference type="GO" id="GO:0005975">
    <property type="term" value="P:carbohydrate metabolic process"/>
    <property type="evidence" value="ECO:0007669"/>
    <property type="project" value="InterPro"/>
</dbReference>
<dbReference type="SUPFAM" id="SSF49303">
    <property type="entry name" value="beta-Galactosidase/glucuronidase domain"/>
    <property type="match status" value="3"/>
</dbReference>
<proteinExistence type="inferred from homology"/>
<evidence type="ECO:0000259" key="5">
    <source>
        <dbReference type="Pfam" id="PF02836"/>
    </source>
</evidence>
<keyword evidence="2 8" id="KW-0378">Hydrolase</keyword>
<dbReference type="InterPro" id="IPR006102">
    <property type="entry name" value="Ig-like_GH2"/>
</dbReference>
<name>A0A1J5TDJ0_9ZZZZ</name>
<gene>
    <name evidence="8" type="primary">csxA_2</name>
    <name evidence="8" type="ORF">GALL_47230</name>
</gene>
<evidence type="ECO:0000256" key="2">
    <source>
        <dbReference type="ARBA" id="ARBA00022801"/>
    </source>
</evidence>
<dbReference type="EC" id="3.2.1.165" evidence="8"/>
<dbReference type="InterPro" id="IPR041351">
    <property type="entry name" value="Ig_GlcNase"/>
</dbReference>
<dbReference type="InterPro" id="IPR054593">
    <property type="entry name" value="Beta-mannosidase-like_N2"/>
</dbReference>
<evidence type="ECO:0000259" key="6">
    <source>
        <dbReference type="Pfam" id="PF18368"/>
    </source>
</evidence>
<dbReference type="SUPFAM" id="SSF49785">
    <property type="entry name" value="Galactose-binding domain-like"/>
    <property type="match status" value="1"/>
</dbReference>
<dbReference type="PANTHER" id="PTHR43536:SF1">
    <property type="entry name" value="MANNOSYLGLYCOPROTEIN ENDO-BETA-MANNOSIDASE"/>
    <property type="match status" value="1"/>
</dbReference>
<keyword evidence="3 8" id="KW-0326">Glycosidase</keyword>
<dbReference type="Pfam" id="PF18368">
    <property type="entry name" value="Ig_GlcNase"/>
    <property type="match status" value="1"/>
</dbReference>
<dbReference type="InterPro" id="IPR036156">
    <property type="entry name" value="Beta-gal/glucu_dom_sf"/>
</dbReference>
<dbReference type="Gene3D" id="2.60.40.10">
    <property type="entry name" value="Immunoglobulins"/>
    <property type="match status" value="3"/>
</dbReference>
<organism evidence="8">
    <name type="scientific">mine drainage metagenome</name>
    <dbReference type="NCBI Taxonomy" id="410659"/>
    <lineage>
        <taxon>unclassified sequences</taxon>
        <taxon>metagenomes</taxon>
        <taxon>ecological metagenomes</taxon>
    </lineage>
</organism>
<dbReference type="Pfam" id="PF22666">
    <property type="entry name" value="Glyco_hydro_2_N2"/>
    <property type="match status" value="1"/>
</dbReference>
<feature type="domain" description="Exo-beta-D-glucosaminidase Ig-fold" evidence="6">
    <location>
        <begin position="724"/>
        <end position="828"/>
    </location>
</feature>
<dbReference type="InterPro" id="IPR017853">
    <property type="entry name" value="GH"/>
</dbReference>
<feature type="domain" description="Glycoside hydrolase family 2 immunoglobulin-like beta-sandwich" evidence="4">
    <location>
        <begin position="173"/>
        <end position="292"/>
    </location>
</feature>
<feature type="domain" description="Glycoside hydrolase family 2 catalytic" evidence="5">
    <location>
        <begin position="364"/>
        <end position="450"/>
    </location>
</feature>
<comment type="caution">
    <text evidence="8">The sequence shown here is derived from an EMBL/GenBank/DDBJ whole genome shotgun (WGS) entry which is preliminary data.</text>
</comment>
<evidence type="ECO:0000259" key="4">
    <source>
        <dbReference type="Pfam" id="PF00703"/>
    </source>
</evidence>
<dbReference type="EMBL" id="MLJW01000012">
    <property type="protein sequence ID" value="OIR14256.1"/>
    <property type="molecule type" value="Genomic_DNA"/>
</dbReference>
<dbReference type="InterPro" id="IPR013783">
    <property type="entry name" value="Ig-like_fold"/>
</dbReference>
<dbReference type="GO" id="GO:0052761">
    <property type="term" value="F:exo-1,4-beta-D-glucosaminidase activity"/>
    <property type="evidence" value="ECO:0007669"/>
    <property type="project" value="UniProtKB-EC"/>
</dbReference>
<dbReference type="Pfam" id="PF00703">
    <property type="entry name" value="Glyco_hydro_2"/>
    <property type="match status" value="1"/>
</dbReference>
<evidence type="ECO:0000313" key="8">
    <source>
        <dbReference type="EMBL" id="OIR14256.1"/>
    </source>
</evidence>
<dbReference type="Pfam" id="PF02836">
    <property type="entry name" value="Glyco_hydro_2_C"/>
    <property type="match status" value="1"/>
</dbReference>
<dbReference type="AlphaFoldDB" id="A0A1J5TDJ0"/>
<reference evidence="8" key="1">
    <citation type="submission" date="2016-10" db="EMBL/GenBank/DDBJ databases">
        <title>Sequence of Gallionella enrichment culture.</title>
        <authorList>
            <person name="Poehlein A."/>
            <person name="Muehling M."/>
            <person name="Daniel R."/>
        </authorList>
    </citation>
    <scope>NUCLEOTIDE SEQUENCE</scope>
</reference>
<dbReference type="InterPro" id="IPR006103">
    <property type="entry name" value="Glyco_hydro_2_cat"/>
</dbReference>
<comment type="similarity">
    <text evidence="1">Belongs to the glycosyl hydrolase 2 family.</text>
</comment>
<dbReference type="InterPro" id="IPR008979">
    <property type="entry name" value="Galactose-bd-like_sf"/>
</dbReference>